<gene>
    <name evidence="2" type="ORF">HC175_02385</name>
</gene>
<dbReference type="Proteomes" id="UP000703674">
    <property type="component" value="Unassembled WGS sequence"/>
</dbReference>
<evidence type="ECO:0000256" key="1">
    <source>
        <dbReference type="SAM" id="Phobius"/>
    </source>
</evidence>
<dbReference type="EMBL" id="JAAVJR010000001">
    <property type="protein sequence ID" value="NJW51759.1"/>
    <property type="molecule type" value="Genomic_DNA"/>
</dbReference>
<dbReference type="SUPFAM" id="SSF47781">
    <property type="entry name" value="RuvA domain 2-like"/>
    <property type="match status" value="2"/>
</dbReference>
<name>A0ABX1CXT1_9FLAO</name>
<accession>A0ABX1CXT1</accession>
<dbReference type="PANTHER" id="PTHR21180:SF32">
    <property type="entry name" value="ENDONUCLEASE_EXONUCLEASE_PHOSPHATASE FAMILY DOMAIN-CONTAINING PROTEIN 1"/>
    <property type="match status" value="1"/>
</dbReference>
<reference evidence="2 3" key="1">
    <citation type="submission" date="2020-03" db="EMBL/GenBank/DDBJ databases">
        <title>Salinimicrobium sp. nov, isolated from SCS.</title>
        <authorList>
            <person name="Cao W.R."/>
        </authorList>
    </citation>
    <scope>NUCLEOTIDE SEQUENCE [LARGE SCALE GENOMIC DNA]</scope>
    <source>
        <strain evidence="3">J15B91</strain>
    </source>
</reference>
<dbReference type="Pfam" id="PF12836">
    <property type="entry name" value="HHH_3"/>
    <property type="match status" value="2"/>
</dbReference>
<evidence type="ECO:0000313" key="2">
    <source>
        <dbReference type="EMBL" id="NJW51759.1"/>
    </source>
</evidence>
<keyword evidence="1" id="KW-1133">Transmembrane helix</keyword>
<dbReference type="PANTHER" id="PTHR21180">
    <property type="entry name" value="ENDONUCLEASE/EXONUCLEASE/PHOSPHATASE FAMILY DOMAIN-CONTAINING PROTEIN 1"/>
    <property type="match status" value="1"/>
</dbReference>
<keyword evidence="1" id="KW-0812">Transmembrane</keyword>
<protein>
    <submittedName>
        <fullName evidence="2">Helix-hairpin-helix domain-containing protein</fullName>
    </submittedName>
</protein>
<dbReference type="InterPro" id="IPR010994">
    <property type="entry name" value="RuvA_2-like"/>
</dbReference>
<dbReference type="InterPro" id="IPR051675">
    <property type="entry name" value="Endo/Exo/Phosphatase_dom_1"/>
</dbReference>
<keyword evidence="1" id="KW-0472">Membrane</keyword>
<dbReference type="Gene3D" id="1.10.150.280">
    <property type="entry name" value="AF1531-like domain"/>
    <property type="match status" value="2"/>
</dbReference>
<comment type="caution">
    <text evidence="2">The sequence shown here is derived from an EMBL/GenBank/DDBJ whole genome shotgun (WGS) entry which is preliminary data.</text>
</comment>
<sequence length="292" mass="33629">MKNLKSHFAFTRSQQNGIFVLVAVIILLQLVYFFFPVSSEATQDRKTEELVEQMQRSVDSLKEVAKLGDTAALRPFNPNFISDHKGYLLGMSVEEIDRLHDFRSRDLWINSAEEFQKVTGISDSLLRKISPAFQFPDFRRNTSGENKVSKRAFSAPLPKADLNTATAEDLRKVNGIGEKLSGRIINYRNVLGNFRGEAQLRDVYGLSPEVIERVLQRFEVKEPSKERLDINTATVMQLVELPYFNYEQARAIVKYREEAGEITNFEDLQQIKNFPVEKLDRINLYLTIDQKN</sequence>
<organism evidence="2 3">
    <name type="scientific">Salinimicrobium oceani</name>
    <dbReference type="NCBI Taxonomy" id="2722702"/>
    <lineage>
        <taxon>Bacteria</taxon>
        <taxon>Pseudomonadati</taxon>
        <taxon>Bacteroidota</taxon>
        <taxon>Flavobacteriia</taxon>
        <taxon>Flavobacteriales</taxon>
        <taxon>Flavobacteriaceae</taxon>
        <taxon>Salinimicrobium</taxon>
    </lineage>
</organism>
<dbReference type="RefSeq" id="WP_168136901.1">
    <property type="nucleotide sequence ID" value="NZ_JAAVJR010000001.1"/>
</dbReference>
<keyword evidence="3" id="KW-1185">Reference proteome</keyword>
<proteinExistence type="predicted"/>
<evidence type="ECO:0000313" key="3">
    <source>
        <dbReference type="Proteomes" id="UP000703674"/>
    </source>
</evidence>
<feature type="transmembrane region" description="Helical" evidence="1">
    <location>
        <begin position="16"/>
        <end position="35"/>
    </location>
</feature>